<dbReference type="SMART" id="SM00271">
    <property type="entry name" value="DnaJ"/>
    <property type="match status" value="1"/>
</dbReference>
<reference evidence="2 3" key="1">
    <citation type="journal article" date="2014" name="Am. J. Bot.">
        <title>Genome assembly and annotation for red clover (Trifolium pratense; Fabaceae).</title>
        <authorList>
            <person name="Istvanek J."/>
            <person name="Jaros M."/>
            <person name="Krenek A."/>
            <person name="Repkova J."/>
        </authorList>
    </citation>
    <scope>NUCLEOTIDE SEQUENCE [LARGE SCALE GENOMIC DNA]</scope>
    <source>
        <strain evidence="3">cv. Tatra</strain>
        <tissue evidence="2">Young leaves</tissue>
    </source>
</reference>
<dbReference type="SUPFAM" id="SSF46565">
    <property type="entry name" value="Chaperone J-domain"/>
    <property type="match status" value="1"/>
</dbReference>
<organism evidence="2 3">
    <name type="scientific">Trifolium pratense</name>
    <name type="common">Red clover</name>
    <dbReference type="NCBI Taxonomy" id="57577"/>
    <lineage>
        <taxon>Eukaryota</taxon>
        <taxon>Viridiplantae</taxon>
        <taxon>Streptophyta</taxon>
        <taxon>Embryophyta</taxon>
        <taxon>Tracheophyta</taxon>
        <taxon>Spermatophyta</taxon>
        <taxon>Magnoliopsida</taxon>
        <taxon>eudicotyledons</taxon>
        <taxon>Gunneridae</taxon>
        <taxon>Pentapetalae</taxon>
        <taxon>rosids</taxon>
        <taxon>fabids</taxon>
        <taxon>Fabales</taxon>
        <taxon>Fabaceae</taxon>
        <taxon>Papilionoideae</taxon>
        <taxon>50 kb inversion clade</taxon>
        <taxon>NPAAA clade</taxon>
        <taxon>Hologalegina</taxon>
        <taxon>IRL clade</taxon>
        <taxon>Trifolieae</taxon>
        <taxon>Trifolium</taxon>
    </lineage>
</organism>
<evidence type="ECO:0000313" key="2">
    <source>
        <dbReference type="EMBL" id="PNY04351.1"/>
    </source>
</evidence>
<dbReference type="CDD" id="cd06257">
    <property type="entry name" value="DnaJ"/>
    <property type="match status" value="1"/>
</dbReference>
<keyword evidence="2" id="KW-0346">Stress response</keyword>
<sequence>MMLLSNTPFSTCSQCFLLVPGVRCRKTSPLRTLVVELSHPRLQTELVVPFSQELGSIVASSGDPFSNEAVQGSGYCLGLVPIRLRKLIPRGIKPADTAADIKKAYHKAALRHHPDKAGQLLARSEVGDEGHVWKEISQEVHKDADRLFKMIGEAYAVLSDTAKVRSEYDMEENIRKTYKQKLLTDDMDIIGGHMEIHILDGKRLPRQRESMFLSLVTTTPILGPVESDFRRD</sequence>
<dbReference type="PRINTS" id="PR00625">
    <property type="entry name" value="JDOMAIN"/>
</dbReference>
<proteinExistence type="predicted"/>
<dbReference type="PANTHER" id="PTHR45181:SF8">
    <property type="entry name" value="HEAT SHOCK PROTEIN DNAJ WITH TETRATRICOPEPTIDE REPEAT-CONTAINING PROTEIN"/>
    <property type="match status" value="1"/>
</dbReference>
<dbReference type="EMBL" id="ASHM01000286">
    <property type="protein sequence ID" value="PNY04351.1"/>
    <property type="molecule type" value="Genomic_DNA"/>
</dbReference>
<dbReference type="Proteomes" id="UP000236291">
    <property type="component" value="Unassembled WGS sequence"/>
</dbReference>
<gene>
    <name evidence="2" type="ORF">L195_g000769</name>
</gene>
<dbReference type="InterPro" id="IPR001623">
    <property type="entry name" value="DnaJ_domain"/>
</dbReference>
<evidence type="ECO:0000259" key="1">
    <source>
        <dbReference type="PROSITE" id="PS50076"/>
    </source>
</evidence>
<reference evidence="2 3" key="2">
    <citation type="journal article" date="2017" name="Front. Plant Sci.">
        <title>Gene Classification and Mining of Molecular Markers Useful in Red Clover (Trifolium pratense) Breeding.</title>
        <authorList>
            <person name="Istvanek J."/>
            <person name="Dluhosova J."/>
            <person name="Dluhos P."/>
            <person name="Patkova L."/>
            <person name="Nedelnik J."/>
            <person name="Repkova J."/>
        </authorList>
    </citation>
    <scope>NUCLEOTIDE SEQUENCE [LARGE SCALE GENOMIC DNA]</scope>
    <source>
        <strain evidence="3">cv. Tatra</strain>
        <tissue evidence="2">Young leaves</tissue>
    </source>
</reference>
<dbReference type="PANTHER" id="PTHR45181">
    <property type="entry name" value="HEAT SHOCK PROTEIN DNAJ WITH TETRATRICOPEPTIDE REPEAT-CONTAINING PROTEIN"/>
    <property type="match status" value="1"/>
</dbReference>
<dbReference type="Gene3D" id="1.10.287.110">
    <property type="entry name" value="DnaJ domain"/>
    <property type="match status" value="1"/>
</dbReference>
<dbReference type="PROSITE" id="PS50076">
    <property type="entry name" value="DNAJ_2"/>
    <property type="match status" value="1"/>
</dbReference>
<accession>A0A2K3NMT9</accession>
<evidence type="ECO:0000313" key="3">
    <source>
        <dbReference type="Proteomes" id="UP000236291"/>
    </source>
</evidence>
<feature type="domain" description="J" evidence="1">
    <location>
        <begin position="85"/>
        <end position="172"/>
    </location>
</feature>
<name>A0A2K3NMT9_TRIPR</name>
<dbReference type="InterPro" id="IPR036869">
    <property type="entry name" value="J_dom_sf"/>
</dbReference>
<dbReference type="STRING" id="57577.A0A2K3NMT9"/>
<protein>
    <submittedName>
        <fullName evidence="2">DnaJ heat shock n-terminal domain-containing protein</fullName>
    </submittedName>
</protein>
<dbReference type="AlphaFoldDB" id="A0A2K3NMT9"/>
<comment type="caution">
    <text evidence="2">The sequence shown here is derived from an EMBL/GenBank/DDBJ whole genome shotgun (WGS) entry which is preliminary data.</text>
</comment>
<dbReference type="ExpressionAtlas" id="A0A2K3NMT9">
    <property type="expression patterns" value="baseline"/>
</dbReference>